<keyword evidence="3" id="KW-1185">Reference proteome</keyword>
<accession>A0AA86VNV8</accession>
<sequence>MSRIEISQISFDIINLQLSRVGRPVFVKQVVALIYGRSLIVCTHSVGVLSVIDLSKQANVRFTELYALSQSIYSKVIIFLNIRNNCTAEINLRCSFSSLFGRSINFEYISKTKFIETHCDAFRTHLNRPNVFRVAYALLLRLGCVFRFRMVVFFFDTRCPMYVQCTFCVGEIFWNSLPSARNHAF</sequence>
<name>A0AA86VNV8_9EUKA</name>
<dbReference type="AlphaFoldDB" id="A0AA86VNV8"/>
<evidence type="ECO:0000313" key="1">
    <source>
        <dbReference type="EMBL" id="CAI9971788.1"/>
    </source>
</evidence>
<comment type="caution">
    <text evidence="1">The sequence shown here is derived from an EMBL/GenBank/DDBJ whole genome shotgun (WGS) entry which is preliminary data.</text>
</comment>
<protein>
    <submittedName>
        <fullName evidence="2">Hypothetical_protein</fullName>
    </submittedName>
</protein>
<gene>
    <name evidence="1" type="ORF">HINF_LOCUS59433</name>
    <name evidence="2" type="ORF">HINF_LOCUS78506</name>
</gene>
<dbReference type="EMBL" id="CATOUU010001097">
    <property type="protein sequence ID" value="CAI9971788.1"/>
    <property type="molecule type" value="Genomic_DNA"/>
</dbReference>
<proteinExistence type="predicted"/>
<reference evidence="2 3" key="2">
    <citation type="submission" date="2024-07" db="EMBL/GenBank/DDBJ databases">
        <authorList>
            <person name="Akdeniz Z."/>
        </authorList>
    </citation>
    <scope>NUCLEOTIDE SEQUENCE [LARGE SCALE GENOMIC DNA]</scope>
</reference>
<evidence type="ECO:0000313" key="2">
    <source>
        <dbReference type="EMBL" id="CAL6115171.1"/>
    </source>
</evidence>
<dbReference type="Proteomes" id="UP001642409">
    <property type="component" value="Unassembled WGS sequence"/>
</dbReference>
<evidence type="ECO:0000313" key="3">
    <source>
        <dbReference type="Proteomes" id="UP001642409"/>
    </source>
</evidence>
<organism evidence="1">
    <name type="scientific">Hexamita inflata</name>
    <dbReference type="NCBI Taxonomy" id="28002"/>
    <lineage>
        <taxon>Eukaryota</taxon>
        <taxon>Metamonada</taxon>
        <taxon>Diplomonadida</taxon>
        <taxon>Hexamitidae</taxon>
        <taxon>Hexamitinae</taxon>
        <taxon>Hexamita</taxon>
    </lineage>
</organism>
<reference evidence="1" key="1">
    <citation type="submission" date="2023-06" db="EMBL/GenBank/DDBJ databases">
        <authorList>
            <person name="Kurt Z."/>
        </authorList>
    </citation>
    <scope>NUCLEOTIDE SEQUENCE</scope>
</reference>
<dbReference type="EMBL" id="CAXDID020000861">
    <property type="protein sequence ID" value="CAL6115171.1"/>
    <property type="molecule type" value="Genomic_DNA"/>
</dbReference>